<dbReference type="Proteomes" id="UP001162483">
    <property type="component" value="Unassembled WGS sequence"/>
</dbReference>
<accession>A0ABN9ET81</accession>
<proteinExistence type="predicted"/>
<reference evidence="1" key="1">
    <citation type="submission" date="2023-05" db="EMBL/GenBank/DDBJ databases">
        <authorList>
            <person name="Stuckert A."/>
        </authorList>
    </citation>
    <scope>NUCLEOTIDE SEQUENCE</scope>
</reference>
<organism evidence="1 2">
    <name type="scientific">Staurois parvus</name>
    <dbReference type="NCBI Taxonomy" id="386267"/>
    <lineage>
        <taxon>Eukaryota</taxon>
        <taxon>Metazoa</taxon>
        <taxon>Chordata</taxon>
        <taxon>Craniata</taxon>
        <taxon>Vertebrata</taxon>
        <taxon>Euteleostomi</taxon>
        <taxon>Amphibia</taxon>
        <taxon>Batrachia</taxon>
        <taxon>Anura</taxon>
        <taxon>Neobatrachia</taxon>
        <taxon>Ranoidea</taxon>
        <taxon>Ranidae</taxon>
        <taxon>Staurois</taxon>
    </lineage>
</organism>
<dbReference type="EMBL" id="CATNWA010015849">
    <property type="protein sequence ID" value="CAI9587449.1"/>
    <property type="molecule type" value="Genomic_DNA"/>
</dbReference>
<name>A0ABN9ET81_9NEOB</name>
<keyword evidence="2" id="KW-1185">Reference proteome</keyword>
<evidence type="ECO:0008006" key="3">
    <source>
        <dbReference type="Google" id="ProtNLM"/>
    </source>
</evidence>
<sequence>MQPHHPHRRMRTRGWVPLILMACRPHWKTQPYWEPRFPCWLRFQKKCRNFFPTCHGAWESIQMNGLSCPCKTRPAEPHRCEPGLSIQEHQSELPIFLDSLPGV</sequence>
<evidence type="ECO:0000313" key="1">
    <source>
        <dbReference type="EMBL" id="CAI9587449.1"/>
    </source>
</evidence>
<comment type="caution">
    <text evidence="1">The sequence shown here is derived from an EMBL/GenBank/DDBJ whole genome shotgun (WGS) entry which is preliminary data.</text>
</comment>
<evidence type="ECO:0000313" key="2">
    <source>
        <dbReference type="Proteomes" id="UP001162483"/>
    </source>
</evidence>
<gene>
    <name evidence="1" type="ORF">SPARVUS_LOCUS10565774</name>
</gene>
<protein>
    <recommendedName>
        <fullName evidence="3">Secreted protein</fullName>
    </recommendedName>
</protein>